<sequence>MVFTHLKGLSTELKMKSDMNVKVVFILQPGEILQNVQVVAGYLLQDVAVYLLLVDPIRWPGSVLLIVQFSPSAGICLHLQHPRWWASSDSAIRTLPHRPRVGSLHLGVPALAPHFVPGKQPSLKPSSWDSGFMTLCSRALRQLSYMRATGLVSACSCISSSR</sequence>
<proteinExistence type="predicted"/>
<evidence type="ECO:0000313" key="3">
    <source>
        <dbReference type="Proteomes" id="UP000335636"/>
    </source>
</evidence>
<keyword evidence="3" id="KW-1185">Reference proteome</keyword>
<dbReference type="EMBL" id="WJEC01006668">
    <property type="protein sequence ID" value="KAF7471891.1"/>
    <property type="molecule type" value="Genomic_DNA"/>
</dbReference>
<reference evidence="1" key="2">
    <citation type="submission" date="2020-08" db="EMBL/GenBank/DDBJ databases">
        <authorList>
            <person name="Shumante A."/>
            <person name="Zimin A.V."/>
            <person name="Puiu D."/>
            <person name="Salzberg S.L."/>
        </authorList>
    </citation>
    <scope>NUCLEOTIDE SEQUENCE</scope>
    <source>
        <strain evidence="1">WC2-LM</strain>
        <tissue evidence="1">Liver</tissue>
    </source>
</reference>
<evidence type="ECO:0000313" key="1">
    <source>
        <dbReference type="EMBL" id="KAF7471891.1"/>
    </source>
</evidence>
<gene>
    <name evidence="1" type="ORF">GHT09_017109</name>
    <name evidence="2" type="ORF">MONAX_5E047639</name>
</gene>
<dbReference type="Proteomes" id="UP000662637">
    <property type="component" value="Unassembled WGS sequence"/>
</dbReference>
<accession>A0A5E4AGW7</accession>
<dbReference type="EMBL" id="CABDUW010000061">
    <property type="protein sequence ID" value="VTJ56029.1"/>
    <property type="molecule type" value="Genomic_DNA"/>
</dbReference>
<dbReference type="Proteomes" id="UP000335636">
    <property type="component" value="Unassembled WGS sequence"/>
</dbReference>
<organism evidence="2 3">
    <name type="scientific">Marmota monax</name>
    <name type="common">Woodchuck</name>
    <dbReference type="NCBI Taxonomy" id="9995"/>
    <lineage>
        <taxon>Eukaryota</taxon>
        <taxon>Metazoa</taxon>
        <taxon>Chordata</taxon>
        <taxon>Craniata</taxon>
        <taxon>Vertebrata</taxon>
        <taxon>Euteleostomi</taxon>
        <taxon>Mammalia</taxon>
        <taxon>Eutheria</taxon>
        <taxon>Euarchontoglires</taxon>
        <taxon>Glires</taxon>
        <taxon>Rodentia</taxon>
        <taxon>Sciuromorpha</taxon>
        <taxon>Sciuridae</taxon>
        <taxon>Xerinae</taxon>
        <taxon>Marmotini</taxon>
        <taxon>Marmota</taxon>
    </lineage>
</organism>
<dbReference type="AlphaFoldDB" id="A0A5E4AGW7"/>
<reference evidence="2 3" key="1">
    <citation type="submission" date="2019-04" db="EMBL/GenBank/DDBJ databases">
        <authorList>
            <person name="Alioto T."/>
            <person name="Alioto T."/>
        </authorList>
    </citation>
    <scope>NUCLEOTIDE SEQUENCE [LARGE SCALE GENOMIC DNA]</scope>
</reference>
<protein>
    <submittedName>
        <fullName evidence="2">Uncharacterized protein</fullName>
    </submittedName>
</protein>
<name>A0A5E4AGW7_MARMO</name>
<evidence type="ECO:0000313" key="2">
    <source>
        <dbReference type="EMBL" id="VTJ56029.1"/>
    </source>
</evidence>